<organism evidence="1 2">
    <name type="scientific">Agrobacterium tumefaciens</name>
    <dbReference type="NCBI Taxonomy" id="358"/>
    <lineage>
        <taxon>Bacteria</taxon>
        <taxon>Pseudomonadati</taxon>
        <taxon>Pseudomonadota</taxon>
        <taxon>Alphaproteobacteria</taxon>
        <taxon>Hyphomicrobiales</taxon>
        <taxon>Rhizobiaceae</taxon>
        <taxon>Rhizobium/Agrobacterium group</taxon>
        <taxon>Agrobacterium</taxon>
        <taxon>Agrobacterium tumefaciens complex</taxon>
    </lineage>
</organism>
<accession>A0A176WW63</accession>
<evidence type="ECO:0000313" key="1">
    <source>
        <dbReference type="EMBL" id="OAE37624.1"/>
    </source>
</evidence>
<sequence>MDPFHANFSEFITSAVTLKFYTSNLSRFLSIHSHANDFVKRAYDENKSTHLVVTGLVENGEWVPLDADRYSLAQLRNALDNGVDCRKYILSGVKDSFNLPDFIMIADDTLIASIPYPVSLNYPSEFKFALLWDRHKSRLNGNYEMAFSLTNVKELGFPLIEVGTES</sequence>
<reference evidence="1 2" key="1">
    <citation type="submission" date="2016-05" db="EMBL/GenBank/DDBJ databases">
        <authorList>
            <person name="Lavstsen T."/>
            <person name="Jespersen J.S."/>
        </authorList>
    </citation>
    <scope>NUCLEOTIDE SEQUENCE [LARGE SCALE GENOMIC DNA]</scope>
    <source>
        <strain evidence="1 2">KCJ1736</strain>
    </source>
</reference>
<protein>
    <submittedName>
        <fullName evidence="1">Uncharacterized protein</fullName>
    </submittedName>
</protein>
<proteinExistence type="predicted"/>
<dbReference type="Proteomes" id="UP000077098">
    <property type="component" value="Unassembled WGS sequence"/>
</dbReference>
<comment type="caution">
    <text evidence="1">The sequence shown here is derived from an EMBL/GenBank/DDBJ whole genome shotgun (WGS) entry which is preliminary data.</text>
</comment>
<gene>
    <name evidence="1" type="ORF">A7J57_08585</name>
</gene>
<dbReference type="AlphaFoldDB" id="A0A176WW63"/>
<evidence type="ECO:0000313" key="2">
    <source>
        <dbReference type="Proteomes" id="UP000077098"/>
    </source>
</evidence>
<dbReference type="EMBL" id="LXPS01000039">
    <property type="protein sequence ID" value="OAE37624.1"/>
    <property type="molecule type" value="Genomic_DNA"/>
</dbReference>
<name>A0A176WW63_AGRTU</name>